<accession>A0A1S2PI82</accession>
<dbReference type="AlphaFoldDB" id="A0A1S2PI82"/>
<evidence type="ECO:0000256" key="3">
    <source>
        <dbReference type="ARBA" id="ARBA00023163"/>
    </source>
</evidence>
<evidence type="ECO:0000256" key="1">
    <source>
        <dbReference type="ARBA" id="ARBA00023015"/>
    </source>
</evidence>
<dbReference type="InterPro" id="IPR036388">
    <property type="entry name" value="WH-like_DNA-bd_sf"/>
</dbReference>
<feature type="domain" description="HTH gntR-type" evidence="4">
    <location>
        <begin position="8"/>
        <end position="76"/>
    </location>
</feature>
<dbReference type="SUPFAM" id="SSF46785">
    <property type="entry name" value="Winged helix' DNA-binding domain"/>
    <property type="match status" value="1"/>
</dbReference>
<sequence length="247" mass="26946">MAANQPRRRPVVVLYERIVEAIHADVYPPGSPMPSEPKLAADLGVSRPALREALILLQEDGVLDARQGARRTVNQPPQRGFEQLRPMEQLLGGGRPVRVAVLRHDMAEPTDFSTQHLLLSAKDRVPFWEVVLELDGLACCLAQEWAAPRERLCELLPELADALSEPPTLPSSMLKVLLEAGRELPLRGSSTMVASMLGQHRGQQLARPADTPAILATQVVRVGRTPVMAAKYILPSGAPALPVLQAR</sequence>
<dbReference type="Proteomes" id="UP000179935">
    <property type="component" value="Unassembled WGS sequence"/>
</dbReference>
<dbReference type="Gene3D" id="3.40.1410.10">
    <property type="entry name" value="Chorismate lyase-like"/>
    <property type="match status" value="1"/>
</dbReference>
<evidence type="ECO:0000313" key="6">
    <source>
        <dbReference type="Proteomes" id="UP000179935"/>
    </source>
</evidence>
<dbReference type="PANTHER" id="PTHR44846">
    <property type="entry name" value="MANNOSYL-D-GLYCERATE TRANSPORT/METABOLISM SYSTEM REPRESSOR MNGR-RELATED"/>
    <property type="match status" value="1"/>
</dbReference>
<dbReference type="SUPFAM" id="SSF64288">
    <property type="entry name" value="Chorismate lyase-like"/>
    <property type="match status" value="1"/>
</dbReference>
<proteinExistence type="predicted"/>
<keyword evidence="1" id="KW-0805">Transcription regulation</keyword>
<dbReference type="InterPro" id="IPR050679">
    <property type="entry name" value="Bact_HTH_transcr_reg"/>
</dbReference>
<keyword evidence="6" id="KW-1185">Reference proteome</keyword>
<gene>
    <name evidence="5" type="ORF">BIV24_13315</name>
</gene>
<dbReference type="InterPro" id="IPR036390">
    <property type="entry name" value="WH_DNA-bd_sf"/>
</dbReference>
<dbReference type="STRING" id="1428652.BIV24_13315"/>
<dbReference type="GO" id="GO:0003700">
    <property type="term" value="F:DNA-binding transcription factor activity"/>
    <property type="evidence" value="ECO:0007669"/>
    <property type="project" value="InterPro"/>
</dbReference>
<keyword evidence="3" id="KW-0804">Transcription</keyword>
<dbReference type="GO" id="GO:0003677">
    <property type="term" value="F:DNA binding"/>
    <property type="evidence" value="ECO:0007669"/>
    <property type="project" value="UniProtKB-KW"/>
</dbReference>
<dbReference type="Pfam" id="PF00392">
    <property type="entry name" value="GntR"/>
    <property type="match status" value="1"/>
</dbReference>
<dbReference type="InterPro" id="IPR000524">
    <property type="entry name" value="Tscrpt_reg_HTH_GntR"/>
</dbReference>
<dbReference type="EMBL" id="MLYP01000036">
    <property type="protein sequence ID" value="OIJ92714.1"/>
    <property type="molecule type" value="Genomic_DNA"/>
</dbReference>
<dbReference type="InterPro" id="IPR028978">
    <property type="entry name" value="Chorismate_lyase_/UTRA_dom_sf"/>
</dbReference>
<dbReference type="PRINTS" id="PR00035">
    <property type="entry name" value="HTHGNTR"/>
</dbReference>
<reference evidence="5 6" key="1">
    <citation type="submission" date="2016-10" db="EMBL/GenBank/DDBJ databases">
        <title>Genome sequence of Streptomyces sp. MUSC 93.</title>
        <authorList>
            <person name="Lee L.-H."/>
            <person name="Ser H.-L."/>
            <person name="Law J.W.-F."/>
        </authorList>
    </citation>
    <scope>NUCLEOTIDE SEQUENCE [LARGE SCALE GENOMIC DNA]</scope>
    <source>
        <strain evidence="5 6">MUSC 93</strain>
    </source>
</reference>
<dbReference type="RefSeq" id="WP_071366477.1">
    <property type="nucleotide sequence ID" value="NZ_MLYP01000036.1"/>
</dbReference>
<organism evidence="5 6">
    <name type="scientific">Streptomyces colonosanans</name>
    <dbReference type="NCBI Taxonomy" id="1428652"/>
    <lineage>
        <taxon>Bacteria</taxon>
        <taxon>Bacillati</taxon>
        <taxon>Actinomycetota</taxon>
        <taxon>Actinomycetes</taxon>
        <taxon>Kitasatosporales</taxon>
        <taxon>Streptomycetaceae</taxon>
        <taxon>Streptomyces</taxon>
    </lineage>
</organism>
<dbReference type="GO" id="GO:0045892">
    <property type="term" value="P:negative regulation of DNA-templated transcription"/>
    <property type="evidence" value="ECO:0007669"/>
    <property type="project" value="TreeGrafter"/>
</dbReference>
<dbReference type="OrthoDB" id="4135664at2"/>
<evidence type="ECO:0000313" key="5">
    <source>
        <dbReference type="EMBL" id="OIJ92714.1"/>
    </source>
</evidence>
<dbReference type="Gene3D" id="1.10.10.10">
    <property type="entry name" value="Winged helix-like DNA-binding domain superfamily/Winged helix DNA-binding domain"/>
    <property type="match status" value="1"/>
</dbReference>
<keyword evidence="2" id="KW-0238">DNA-binding</keyword>
<dbReference type="PROSITE" id="PS50949">
    <property type="entry name" value="HTH_GNTR"/>
    <property type="match status" value="1"/>
</dbReference>
<protein>
    <submittedName>
        <fullName evidence="5">GntR family transcriptional regulator</fullName>
    </submittedName>
</protein>
<evidence type="ECO:0000256" key="2">
    <source>
        <dbReference type="ARBA" id="ARBA00023125"/>
    </source>
</evidence>
<comment type="caution">
    <text evidence="5">The sequence shown here is derived from an EMBL/GenBank/DDBJ whole genome shotgun (WGS) entry which is preliminary data.</text>
</comment>
<dbReference type="PANTHER" id="PTHR44846:SF1">
    <property type="entry name" value="MANNOSYL-D-GLYCERATE TRANSPORT_METABOLISM SYSTEM REPRESSOR MNGR-RELATED"/>
    <property type="match status" value="1"/>
</dbReference>
<name>A0A1S2PI82_9ACTN</name>
<dbReference type="SMART" id="SM00345">
    <property type="entry name" value="HTH_GNTR"/>
    <property type="match status" value="1"/>
</dbReference>
<dbReference type="CDD" id="cd07377">
    <property type="entry name" value="WHTH_GntR"/>
    <property type="match status" value="1"/>
</dbReference>
<evidence type="ECO:0000259" key="4">
    <source>
        <dbReference type="PROSITE" id="PS50949"/>
    </source>
</evidence>